<dbReference type="AlphaFoldDB" id="A0A4Z1IFT5"/>
<proteinExistence type="predicted"/>
<evidence type="ECO:0000313" key="2">
    <source>
        <dbReference type="EMBL" id="TGO55653.1"/>
    </source>
</evidence>
<comment type="caution">
    <text evidence="2">The sequence shown here is derived from an EMBL/GenBank/DDBJ whole genome shotgun (WGS) entry which is preliminary data.</text>
</comment>
<accession>A0A4Z1IFT5</accession>
<name>A0A4Z1IFT5_9HELO</name>
<dbReference type="Proteomes" id="UP000297452">
    <property type="component" value="Unassembled WGS sequence"/>
</dbReference>
<keyword evidence="3" id="KW-1185">Reference proteome</keyword>
<evidence type="ECO:0000313" key="3">
    <source>
        <dbReference type="Proteomes" id="UP000297452"/>
    </source>
</evidence>
<evidence type="ECO:0000256" key="1">
    <source>
        <dbReference type="SAM" id="MobiDB-lite"/>
    </source>
</evidence>
<reference evidence="2 3" key="1">
    <citation type="submission" date="2017-12" db="EMBL/GenBank/DDBJ databases">
        <title>Comparative genomics of Botrytis spp.</title>
        <authorList>
            <person name="Valero-Jimenez C.A."/>
            <person name="Tapia P."/>
            <person name="Veloso J."/>
            <person name="Silva-Moreno E."/>
            <person name="Staats M."/>
            <person name="Valdes J.H."/>
            <person name="Van Kan J.A.L."/>
        </authorList>
    </citation>
    <scope>NUCLEOTIDE SEQUENCE [LARGE SCALE GENOMIC DNA]</scope>
    <source>
        <strain evidence="2 3">MUCL2120</strain>
    </source>
</reference>
<feature type="region of interest" description="Disordered" evidence="1">
    <location>
        <begin position="1"/>
        <end position="24"/>
    </location>
</feature>
<dbReference type="EMBL" id="PQXJ01000240">
    <property type="protein sequence ID" value="TGO55653.1"/>
    <property type="molecule type" value="Genomic_DNA"/>
</dbReference>
<sequence>MLDVETEEQTSIAGESVEKNSRFKESNVEDCLSDQQVGIVKAVKTSISFRVQSFHWERMGLETETRVMPFYHMNGNSSSRSLPIELLVDDAVASIGTDA</sequence>
<protein>
    <submittedName>
        <fullName evidence="2">Uncharacterized protein</fullName>
    </submittedName>
</protein>
<gene>
    <name evidence="2" type="ORF">BOTNAR_0240g00100</name>
</gene>
<organism evidence="2 3">
    <name type="scientific">Botryotinia narcissicola</name>
    <dbReference type="NCBI Taxonomy" id="278944"/>
    <lineage>
        <taxon>Eukaryota</taxon>
        <taxon>Fungi</taxon>
        <taxon>Dikarya</taxon>
        <taxon>Ascomycota</taxon>
        <taxon>Pezizomycotina</taxon>
        <taxon>Leotiomycetes</taxon>
        <taxon>Helotiales</taxon>
        <taxon>Sclerotiniaceae</taxon>
        <taxon>Botryotinia</taxon>
    </lineage>
</organism>